<keyword evidence="2" id="KW-1185">Reference proteome</keyword>
<gene>
    <name evidence="1" type="ordered locus">XNC1_2450</name>
</gene>
<reference evidence="1 2" key="1">
    <citation type="journal article" date="2011" name="PLoS ONE">
        <title>The entomopathogenic bacterial endosymbionts xenorhabdus and photorhabdus: convergent lifestyles from divergent genomes.</title>
        <authorList>
            <person name="Chaston J.M."/>
            <person name="Suen G."/>
            <person name="Tucker S.L."/>
            <person name="Andersen A.W."/>
            <person name="Bhasin A."/>
            <person name="Bode E."/>
            <person name="Bode H.B."/>
            <person name="Brachmann A.O."/>
            <person name="Cowles C.E."/>
            <person name="Cowles K.N."/>
            <person name="Darby C."/>
            <person name="de Leon L."/>
            <person name="Drace K."/>
            <person name="Du Z."/>
            <person name="Givaudan A."/>
            <person name="Herbert Tran E.E."/>
            <person name="Jewell K.A."/>
            <person name="Knack J.J."/>
            <person name="Krasomil-Osterfeld K.C."/>
            <person name="Kukor R."/>
            <person name="Lanois A."/>
            <person name="Latreille P."/>
            <person name="Leimgruber N.K."/>
            <person name="Lipke C.M."/>
            <person name="Liu R."/>
            <person name="Lu X."/>
            <person name="Martens E.C."/>
            <person name="Marri P.R."/>
            <person name="Medigue C."/>
            <person name="Menard M.L."/>
            <person name="Miller N.M."/>
            <person name="Morales-Soto N."/>
            <person name="Norton S."/>
            <person name="Ogier J.C."/>
            <person name="Orchard S.S."/>
            <person name="Park D."/>
            <person name="Park Y."/>
            <person name="Qurollo B.A."/>
            <person name="Sugar D.R."/>
            <person name="Richards G.R."/>
            <person name="Rouy Z."/>
            <person name="Slominski B."/>
            <person name="Slominski K."/>
            <person name="Snyder H."/>
            <person name="Tjaden B.C."/>
            <person name="van der Hoeven R."/>
            <person name="Welch R.D."/>
            <person name="Wheeler C."/>
            <person name="Xiang B."/>
            <person name="Barbazuk B."/>
            <person name="Gaudriault S."/>
            <person name="Goodner B."/>
            <person name="Slater S.C."/>
            <person name="Forst S."/>
            <person name="Goldman B.S."/>
            <person name="Goodrich-Blair H."/>
        </authorList>
    </citation>
    <scope>NUCLEOTIDE SEQUENCE [LARGE SCALE GENOMIC DNA]</scope>
    <source>
        <strain evidence="2">ATCC 19061 / DSM 3370 / CCUG 14189 / LMG 1036 / NCIMB 9965 / AN6</strain>
    </source>
</reference>
<dbReference type="AlphaFoldDB" id="D3VGS3"/>
<evidence type="ECO:0000313" key="2">
    <source>
        <dbReference type="Proteomes" id="UP000008075"/>
    </source>
</evidence>
<accession>D3VGS3</accession>
<dbReference type="EMBL" id="FN667742">
    <property type="protein sequence ID" value="CBJ90509.1"/>
    <property type="molecule type" value="Genomic_DNA"/>
</dbReference>
<organism evidence="1 2">
    <name type="scientific">Xenorhabdus nematophila (strain ATCC 19061 / DSM 3370 / CCUG 14189 / LMG 1036 / NCIMB 9965 / AN6)</name>
    <dbReference type="NCBI Taxonomy" id="406817"/>
    <lineage>
        <taxon>Bacteria</taxon>
        <taxon>Pseudomonadati</taxon>
        <taxon>Pseudomonadota</taxon>
        <taxon>Gammaproteobacteria</taxon>
        <taxon>Enterobacterales</taxon>
        <taxon>Morganellaceae</taxon>
        <taxon>Xenorhabdus</taxon>
    </lineage>
</organism>
<dbReference type="KEGG" id="xne:XNC1_2450"/>
<sequence length="90" mass="10419">MVISPVYLTAYPLGYFICHVDLGCAQIACSNECQLEPGLSFSYCYHHLLKNWENYQLNLCSTGNRLTSWIVRIKNNTNFPDKRMNLENIL</sequence>
<evidence type="ECO:0000313" key="1">
    <source>
        <dbReference type="EMBL" id="CBJ90509.1"/>
    </source>
</evidence>
<dbReference type="HOGENOM" id="CLU_2440103_0_0_6"/>
<dbReference type="Proteomes" id="UP000008075">
    <property type="component" value="Chromosome"/>
</dbReference>
<name>D3VGS3_XENNA</name>
<protein>
    <submittedName>
        <fullName evidence="1">Uncharacterized protein</fullName>
    </submittedName>
</protein>
<proteinExistence type="predicted"/>